<feature type="domain" description="HAMP" evidence="8">
    <location>
        <begin position="322"/>
        <end position="375"/>
    </location>
</feature>
<evidence type="ECO:0000256" key="3">
    <source>
        <dbReference type="PROSITE-ProRule" id="PRU00284"/>
    </source>
</evidence>
<evidence type="ECO:0000256" key="4">
    <source>
        <dbReference type="SAM" id="Coils"/>
    </source>
</evidence>
<comment type="caution">
    <text evidence="9">The sequence shown here is derived from an EMBL/GenBank/DDBJ whole genome shotgun (WGS) entry which is preliminary data.</text>
</comment>
<sequence>MSSLASRAVPDRIRESYVAKFGLVILVVLLITIGAAIFFYVDITAELTDNAQNELQLTAEDDANELSNWIENQEQTTEMLAADNDIVNGSADDIETRISEERQAMRADVHAIHYIETASDEIVHSTSDDAVGTDLTDLELSYHIRLSDGSVSELEYHGELNAERTYTDTYERNGEKYIAFLSPADEPTQSGLIMIEFAVDDVPSMFTEPVAGSNTVVVDGEDGDVLIADDESEILTTYRDGTDTLPVEAVGNLGIANFGSIEYDDTDEVIGYSRVGGTDWVLITHAPQSNAYAITQDVATSLGALIAIALGGFLLIGATIGRSTAHAMDSLADEATALSNGNTAIEIADDDRLDEVGQVRASFAGIQRYLETAAEQADAIANQNFDDPVLEEDVPGKLGDSLQTMHVDLERYIEDIEASKVEAEASQADAAEARREAEELADRLERKATEFGAVMNEAAAGDFTQRLDEDVDNEALGEIATAFNGMLEDLERTIVDIQTLAEDVDRVSGDVTGRVQEIERASDEVSHSAEEIATAAADQSDRFQEVYGEMNDLSATVEEIASTADDVASVSKTAAAEADDANEATTEIRDEMDRLERRADEITEQVAQLDDQMAEISEIVDLIDDIAEQTNLLALNASIEAASAGESGDGFAVVANEVKSLAEETGEATQEVDELVSSVQTSVDETVAEIDRMRKQVDRGTAVVDDGIEAIDAITEQVETANESIQSINDATDEQARASERVVTMVDDATESSEETRDETETVAAAAEEQAATVSDVASGAQSLTEMADELSSSLDAFEVEVDRDQIDDGVALEYDDSDLETAADDPTALETIDDESTELDTVDEQPTDLDTVADESTDFEADDG</sequence>
<feature type="domain" description="Methyl-accepting transducer" evidence="7">
    <location>
        <begin position="514"/>
        <end position="750"/>
    </location>
</feature>
<evidence type="ECO:0000256" key="5">
    <source>
        <dbReference type="SAM" id="MobiDB-lite"/>
    </source>
</evidence>
<dbReference type="SMART" id="SM00304">
    <property type="entry name" value="HAMP"/>
    <property type="match status" value="2"/>
</dbReference>
<gene>
    <name evidence="9" type="ORF">D8Y22_01230</name>
</gene>
<dbReference type="PANTHER" id="PTHR32089">
    <property type="entry name" value="METHYL-ACCEPTING CHEMOTAXIS PROTEIN MCPB"/>
    <property type="match status" value="1"/>
</dbReference>
<evidence type="ECO:0000256" key="6">
    <source>
        <dbReference type="SAM" id="Phobius"/>
    </source>
</evidence>
<evidence type="ECO:0000256" key="2">
    <source>
        <dbReference type="ARBA" id="ARBA00029447"/>
    </source>
</evidence>
<feature type="compositionally biased region" description="Acidic residues" evidence="5">
    <location>
        <begin position="832"/>
        <end position="865"/>
    </location>
</feature>
<dbReference type="Proteomes" id="UP000318864">
    <property type="component" value="Unassembled WGS sequence"/>
</dbReference>
<evidence type="ECO:0000259" key="7">
    <source>
        <dbReference type="PROSITE" id="PS50111"/>
    </source>
</evidence>
<dbReference type="InterPro" id="IPR004089">
    <property type="entry name" value="MCPsignal_dom"/>
</dbReference>
<keyword evidence="4" id="KW-0175">Coiled coil</keyword>
<dbReference type="CDD" id="cd11386">
    <property type="entry name" value="MCP_signal"/>
    <property type="match status" value="1"/>
</dbReference>
<dbReference type="InterPro" id="IPR003660">
    <property type="entry name" value="HAMP_dom"/>
</dbReference>
<keyword evidence="1 3" id="KW-0807">Transducer</keyword>
<dbReference type="CDD" id="cd06225">
    <property type="entry name" value="HAMP"/>
    <property type="match status" value="1"/>
</dbReference>
<dbReference type="EMBL" id="RBZW01000003">
    <property type="protein sequence ID" value="THE66771.1"/>
    <property type="molecule type" value="Genomic_DNA"/>
</dbReference>
<dbReference type="PROSITE" id="PS50111">
    <property type="entry name" value="CHEMOTAXIS_TRANSDUC_2"/>
    <property type="match status" value="1"/>
</dbReference>
<keyword evidence="6" id="KW-0812">Transmembrane</keyword>
<accession>A0A4S3TQU7</accession>
<feature type="region of interest" description="Disordered" evidence="5">
    <location>
        <begin position="812"/>
        <end position="865"/>
    </location>
</feature>
<dbReference type="SMART" id="SM00283">
    <property type="entry name" value="MA"/>
    <property type="match status" value="1"/>
</dbReference>
<dbReference type="OrthoDB" id="8523at2157"/>
<comment type="similarity">
    <text evidence="2">Belongs to the methyl-accepting chemotaxis (MCP) protein family.</text>
</comment>
<dbReference type="PROSITE" id="PS50885">
    <property type="entry name" value="HAMP"/>
    <property type="match status" value="2"/>
</dbReference>
<feature type="coiled-coil region" evidence="4">
    <location>
        <begin position="409"/>
        <end position="450"/>
    </location>
</feature>
<dbReference type="Gene3D" id="6.10.340.10">
    <property type="match status" value="1"/>
</dbReference>
<feature type="compositionally biased region" description="Acidic residues" evidence="5">
    <location>
        <begin position="814"/>
        <end position="824"/>
    </location>
</feature>
<name>A0A4S3TQU7_9EURY</name>
<proteinExistence type="inferred from homology"/>
<feature type="coiled-coil region" evidence="4">
    <location>
        <begin position="578"/>
        <end position="619"/>
    </location>
</feature>
<dbReference type="SUPFAM" id="SSF58104">
    <property type="entry name" value="Methyl-accepting chemotaxis protein (MCP) signaling domain"/>
    <property type="match status" value="1"/>
</dbReference>
<dbReference type="GO" id="GO:0016020">
    <property type="term" value="C:membrane"/>
    <property type="evidence" value="ECO:0007669"/>
    <property type="project" value="InterPro"/>
</dbReference>
<dbReference type="RefSeq" id="WP_141462728.1">
    <property type="nucleotide sequence ID" value="NZ_RBZW01000003.1"/>
</dbReference>
<evidence type="ECO:0000256" key="1">
    <source>
        <dbReference type="ARBA" id="ARBA00023224"/>
    </source>
</evidence>
<dbReference type="GO" id="GO:0007165">
    <property type="term" value="P:signal transduction"/>
    <property type="evidence" value="ECO:0007669"/>
    <property type="project" value="UniProtKB-KW"/>
</dbReference>
<evidence type="ECO:0000259" key="8">
    <source>
        <dbReference type="PROSITE" id="PS50885"/>
    </source>
</evidence>
<protein>
    <submittedName>
        <fullName evidence="9">Methyl-accepting chemotaxis protein</fullName>
    </submittedName>
</protein>
<keyword evidence="10" id="KW-1185">Reference proteome</keyword>
<keyword evidence="6" id="KW-1133">Transmembrane helix</keyword>
<dbReference type="PANTHER" id="PTHR32089:SF112">
    <property type="entry name" value="LYSOZYME-LIKE PROTEIN-RELATED"/>
    <property type="match status" value="1"/>
</dbReference>
<feature type="domain" description="HAMP" evidence="8">
    <location>
        <begin position="442"/>
        <end position="495"/>
    </location>
</feature>
<evidence type="ECO:0000313" key="10">
    <source>
        <dbReference type="Proteomes" id="UP000318864"/>
    </source>
</evidence>
<dbReference type="Pfam" id="PF00015">
    <property type="entry name" value="MCPsignal"/>
    <property type="match status" value="1"/>
</dbReference>
<reference evidence="9 10" key="1">
    <citation type="submission" date="2018-10" db="EMBL/GenBank/DDBJ databases">
        <title>Natronolimnobius sp. XQ-INN 246 isolated from Inner Mongolia Autonomous Region of China.</title>
        <authorList>
            <person name="Xue Q."/>
        </authorList>
    </citation>
    <scope>NUCLEOTIDE SEQUENCE [LARGE SCALE GENOMIC DNA]</scope>
    <source>
        <strain evidence="9 10">XQ-INN 246</strain>
    </source>
</reference>
<feature type="transmembrane region" description="Helical" evidence="6">
    <location>
        <begin position="21"/>
        <end position="41"/>
    </location>
</feature>
<organism evidence="9 10">
    <name type="scientific">Salinadaptatus halalkaliphilus</name>
    <dbReference type="NCBI Taxonomy" id="2419781"/>
    <lineage>
        <taxon>Archaea</taxon>
        <taxon>Methanobacteriati</taxon>
        <taxon>Methanobacteriota</taxon>
        <taxon>Stenosarchaea group</taxon>
        <taxon>Halobacteria</taxon>
        <taxon>Halobacteriales</taxon>
        <taxon>Natrialbaceae</taxon>
        <taxon>Salinadaptatus</taxon>
    </lineage>
</organism>
<dbReference type="Pfam" id="PF00672">
    <property type="entry name" value="HAMP"/>
    <property type="match status" value="1"/>
</dbReference>
<keyword evidence="6" id="KW-0472">Membrane</keyword>
<dbReference type="AlphaFoldDB" id="A0A4S3TQU7"/>
<dbReference type="Gene3D" id="1.10.287.950">
    <property type="entry name" value="Methyl-accepting chemotaxis protein"/>
    <property type="match status" value="1"/>
</dbReference>
<evidence type="ECO:0000313" key="9">
    <source>
        <dbReference type="EMBL" id="THE66771.1"/>
    </source>
</evidence>